<dbReference type="EMBL" id="ML213519">
    <property type="protein sequence ID" value="TFK48444.1"/>
    <property type="molecule type" value="Genomic_DNA"/>
</dbReference>
<evidence type="ECO:0000256" key="1">
    <source>
        <dbReference type="SAM" id="MobiDB-lite"/>
    </source>
</evidence>
<proteinExistence type="predicted"/>
<reference evidence="2 3" key="1">
    <citation type="journal article" date="2019" name="Nat. Ecol. Evol.">
        <title>Megaphylogeny resolves global patterns of mushroom evolution.</title>
        <authorList>
            <person name="Varga T."/>
            <person name="Krizsan K."/>
            <person name="Foldi C."/>
            <person name="Dima B."/>
            <person name="Sanchez-Garcia M."/>
            <person name="Sanchez-Ramirez S."/>
            <person name="Szollosi G.J."/>
            <person name="Szarkandi J.G."/>
            <person name="Papp V."/>
            <person name="Albert L."/>
            <person name="Andreopoulos W."/>
            <person name="Angelini C."/>
            <person name="Antonin V."/>
            <person name="Barry K.W."/>
            <person name="Bougher N.L."/>
            <person name="Buchanan P."/>
            <person name="Buyck B."/>
            <person name="Bense V."/>
            <person name="Catcheside P."/>
            <person name="Chovatia M."/>
            <person name="Cooper J."/>
            <person name="Damon W."/>
            <person name="Desjardin D."/>
            <person name="Finy P."/>
            <person name="Geml J."/>
            <person name="Haridas S."/>
            <person name="Hughes K."/>
            <person name="Justo A."/>
            <person name="Karasinski D."/>
            <person name="Kautmanova I."/>
            <person name="Kiss B."/>
            <person name="Kocsube S."/>
            <person name="Kotiranta H."/>
            <person name="LaButti K.M."/>
            <person name="Lechner B.E."/>
            <person name="Liimatainen K."/>
            <person name="Lipzen A."/>
            <person name="Lukacs Z."/>
            <person name="Mihaltcheva S."/>
            <person name="Morgado L.N."/>
            <person name="Niskanen T."/>
            <person name="Noordeloos M.E."/>
            <person name="Ohm R.A."/>
            <person name="Ortiz-Santana B."/>
            <person name="Ovrebo C."/>
            <person name="Racz N."/>
            <person name="Riley R."/>
            <person name="Savchenko A."/>
            <person name="Shiryaev A."/>
            <person name="Soop K."/>
            <person name="Spirin V."/>
            <person name="Szebenyi C."/>
            <person name="Tomsovsky M."/>
            <person name="Tulloss R.E."/>
            <person name="Uehling J."/>
            <person name="Grigoriev I.V."/>
            <person name="Vagvolgyi C."/>
            <person name="Papp T."/>
            <person name="Martin F.M."/>
            <person name="Miettinen O."/>
            <person name="Hibbett D.S."/>
            <person name="Nagy L.G."/>
        </authorList>
    </citation>
    <scope>NUCLEOTIDE SEQUENCE [LARGE SCALE GENOMIC DNA]</scope>
    <source>
        <strain evidence="2 3">OMC1185</strain>
    </source>
</reference>
<organism evidence="2 3">
    <name type="scientific">Heliocybe sulcata</name>
    <dbReference type="NCBI Taxonomy" id="5364"/>
    <lineage>
        <taxon>Eukaryota</taxon>
        <taxon>Fungi</taxon>
        <taxon>Dikarya</taxon>
        <taxon>Basidiomycota</taxon>
        <taxon>Agaricomycotina</taxon>
        <taxon>Agaricomycetes</taxon>
        <taxon>Gloeophyllales</taxon>
        <taxon>Gloeophyllaceae</taxon>
        <taxon>Heliocybe</taxon>
    </lineage>
</organism>
<evidence type="ECO:0000313" key="3">
    <source>
        <dbReference type="Proteomes" id="UP000305948"/>
    </source>
</evidence>
<feature type="region of interest" description="Disordered" evidence="1">
    <location>
        <begin position="63"/>
        <end position="118"/>
    </location>
</feature>
<sequence length="118" mass="13107">MDSARLPILVSRAALCLASGLRSVAGRLTRGRTGSVSWVTGRQRYLYSSRGCLRALRYRVRGLGGRRSKRQRRGRKGQGRKGEKGCEAQSENNHDGVASECMREKEKGREASLSQNKI</sequence>
<keyword evidence="3" id="KW-1185">Reference proteome</keyword>
<gene>
    <name evidence="2" type="ORF">OE88DRAFT_526372</name>
</gene>
<dbReference type="AlphaFoldDB" id="A0A5C3MSU9"/>
<accession>A0A5C3MSU9</accession>
<dbReference type="Proteomes" id="UP000305948">
    <property type="component" value="Unassembled WGS sequence"/>
</dbReference>
<name>A0A5C3MSU9_9AGAM</name>
<evidence type="ECO:0000313" key="2">
    <source>
        <dbReference type="EMBL" id="TFK48444.1"/>
    </source>
</evidence>
<protein>
    <submittedName>
        <fullName evidence="2">Uncharacterized protein</fullName>
    </submittedName>
</protein>
<feature type="compositionally biased region" description="Basic residues" evidence="1">
    <location>
        <begin position="63"/>
        <end position="79"/>
    </location>
</feature>
<feature type="compositionally biased region" description="Basic and acidic residues" evidence="1">
    <location>
        <begin position="101"/>
        <end position="110"/>
    </location>
</feature>